<gene>
    <name evidence="1" type="ORF">METZ01_LOCUS85333</name>
</gene>
<reference evidence="1" key="1">
    <citation type="submission" date="2018-05" db="EMBL/GenBank/DDBJ databases">
        <authorList>
            <person name="Lanie J.A."/>
            <person name="Ng W.-L."/>
            <person name="Kazmierczak K.M."/>
            <person name="Andrzejewski T.M."/>
            <person name="Davidsen T.M."/>
            <person name="Wayne K.J."/>
            <person name="Tettelin H."/>
            <person name="Glass J.I."/>
            <person name="Rusch D."/>
            <person name="Podicherti R."/>
            <person name="Tsui H.-C.T."/>
            <person name="Winkler M.E."/>
        </authorList>
    </citation>
    <scope>NUCLEOTIDE SEQUENCE</scope>
</reference>
<dbReference type="AlphaFoldDB" id="A0A381UWG6"/>
<sequence>KKRLTFMLAGSIIVILNETLLT</sequence>
<proteinExistence type="predicted"/>
<accession>A0A381UWG6</accession>
<dbReference type="EMBL" id="UINC01007287">
    <property type="protein sequence ID" value="SVA32479.1"/>
    <property type="molecule type" value="Genomic_DNA"/>
</dbReference>
<name>A0A381UWG6_9ZZZZ</name>
<protein>
    <submittedName>
        <fullName evidence="1">Uncharacterized protein</fullName>
    </submittedName>
</protein>
<feature type="non-terminal residue" evidence="1">
    <location>
        <position position="1"/>
    </location>
</feature>
<evidence type="ECO:0000313" key="1">
    <source>
        <dbReference type="EMBL" id="SVA32479.1"/>
    </source>
</evidence>
<organism evidence="1">
    <name type="scientific">marine metagenome</name>
    <dbReference type="NCBI Taxonomy" id="408172"/>
    <lineage>
        <taxon>unclassified sequences</taxon>
        <taxon>metagenomes</taxon>
        <taxon>ecological metagenomes</taxon>
    </lineage>
</organism>